<dbReference type="Pfam" id="PF01497">
    <property type="entry name" value="Peripla_BP_2"/>
    <property type="match status" value="1"/>
</dbReference>
<dbReference type="Gene3D" id="3.40.50.1980">
    <property type="entry name" value="Nitrogenase molybdenum iron protein domain"/>
    <property type="match status" value="2"/>
</dbReference>
<name>G0HGB7_CORVD</name>
<dbReference type="InterPro" id="IPR002491">
    <property type="entry name" value="ABC_transptr_periplasmic_BD"/>
</dbReference>
<sequence>MTFTGRARFPHRAVLAGTTVVTALVAMTACSSDGDGGAAATGDTRTFTYRDVSVDIPTDPQRVVCIETRLCPEFAEITGMNLVATPDLDGDSSIVYDKLPDSVELFHFHAAQPEALATFDPDLVMTTSAWFDTYDSEVQERLEGIAPVLPLAGDIEDTRGEDWLQILTDQADQLGKRAEAEQSIDEYKATVDEVSKVVGADGKTAAAVVLSDDQFGIIDDSLSNKVLEDLGFTLLTRSDSVEADGSVHMYSKENLSILQDADVIFVQNPDEAMHDDVLWKKLPAVAAGKAPALSYYHRSGLTIAGANFAEYVAEQLG</sequence>
<evidence type="ECO:0000256" key="4">
    <source>
        <dbReference type="ARBA" id="ARBA00022729"/>
    </source>
</evidence>
<dbReference type="KEGG" id="cva:CVAR_2817"/>
<dbReference type="GO" id="GO:0030288">
    <property type="term" value="C:outer membrane-bounded periplasmic space"/>
    <property type="evidence" value="ECO:0007669"/>
    <property type="project" value="TreeGrafter"/>
</dbReference>
<accession>G0HGB7</accession>
<protein>
    <submittedName>
        <fullName evidence="6">Fe3+ citrate-binding protein</fullName>
    </submittedName>
</protein>
<evidence type="ECO:0000256" key="2">
    <source>
        <dbReference type="ARBA" id="ARBA00008814"/>
    </source>
</evidence>
<proteinExistence type="inferred from homology"/>
<keyword evidence="4" id="KW-0732">Signal</keyword>
<organism evidence="6 7">
    <name type="scientific">Corynebacterium variabile (strain DSM 44702 / CIP 107183 / JCM 12073 / NCIMB 30131)</name>
    <name type="common">Corynebacterium mooreparkense</name>
    <dbReference type="NCBI Taxonomy" id="858619"/>
    <lineage>
        <taxon>Bacteria</taxon>
        <taxon>Bacillati</taxon>
        <taxon>Actinomycetota</taxon>
        <taxon>Actinomycetes</taxon>
        <taxon>Mycobacteriales</taxon>
        <taxon>Corynebacteriaceae</taxon>
        <taxon>Corynebacterium</taxon>
    </lineage>
</organism>
<dbReference type="InterPro" id="IPR051313">
    <property type="entry name" value="Bact_iron-sidero_bind"/>
</dbReference>
<dbReference type="SUPFAM" id="SSF53807">
    <property type="entry name" value="Helical backbone' metal receptor"/>
    <property type="match status" value="1"/>
</dbReference>
<dbReference type="RefSeq" id="WP_014011291.1">
    <property type="nucleotide sequence ID" value="NC_015859.1"/>
</dbReference>
<dbReference type="STRING" id="858619.CVAR_2817"/>
<evidence type="ECO:0000313" key="6">
    <source>
        <dbReference type="EMBL" id="AEK38156.1"/>
    </source>
</evidence>
<evidence type="ECO:0000256" key="3">
    <source>
        <dbReference type="ARBA" id="ARBA00022448"/>
    </source>
</evidence>
<evidence type="ECO:0000313" key="7">
    <source>
        <dbReference type="Proteomes" id="UP000006659"/>
    </source>
</evidence>
<dbReference type="Proteomes" id="UP000006659">
    <property type="component" value="Chromosome"/>
</dbReference>
<reference evidence="6 7" key="1">
    <citation type="journal article" date="2011" name="BMC Genomics">
        <title>Complete genome sequence of Corynebacterium variabile DSM 44702 isolated from the surface of smear-ripened cheeses and insights into cheese ripening and flavor generation.</title>
        <authorList>
            <person name="Schroeder J."/>
            <person name="Maus I."/>
            <person name="Trost E."/>
            <person name="Tauch A."/>
        </authorList>
    </citation>
    <scope>NUCLEOTIDE SEQUENCE [LARGE SCALE GENOMIC DNA]</scope>
    <source>
        <strain evidence="7">DSM 44702 / JCM 12073 / NCIMB 30131</strain>
    </source>
</reference>
<dbReference type="EMBL" id="CP002917">
    <property type="protein sequence ID" value="AEK38156.1"/>
    <property type="molecule type" value="Genomic_DNA"/>
</dbReference>
<keyword evidence="3" id="KW-0813">Transport</keyword>
<dbReference type="eggNOG" id="COG0614">
    <property type="taxonomic scope" value="Bacteria"/>
</dbReference>
<dbReference type="PROSITE" id="PS50983">
    <property type="entry name" value="FE_B12_PBP"/>
    <property type="match status" value="1"/>
</dbReference>
<dbReference type="AlphaFoldDB" id="G0HGB7"/>
<feature type="domain" description="Fe/B12 periplasmic-binding" evidence="5">
    <location>
        <begin position="62"/>
        <end position="317"/>
    </location>
</feature>
<evidence type="ECO:0000259" key="5">
    <source>
        <dbReference type="PROSITE" id="PS50983"/>
    </source>
</evidence>
<evidence type="ECO:0000256" key="1">
    <source>
        <dbReference type="ARBA" id="ARBA00004196"/>
    </source>
</evidence>
<dbReference type="PANTHER" id="PTHR30532">
    <property type="entry name" value="IRON III DICITRATE-BINDING PERIPLASMIC PROTEIN"/>
    <property type="match status" value="1"/>
</dbReference>
<dbReference type="PANTHER" id="PTHR30532:SF1">
    <property type="entry name" value="IRON(3+)-HYDROXAMATE-BINDING PROTEIN FHUD"/>
    <property type="match status" value="1"/>
</dbReference>
<comment type="similarity">
    <text evidence="2">Belongs to the bacterial solute-binding protein 8 family.</text>
</comment>
<comment type="subcellular location">
    <subcellularLocation>
        <location evidence="1">Cell envelope</location>
    </subcellularLocation>
</comment>
<dbReference type="GO" id="GO:1901678">
    <property type="term" value="P:iron coordination entity transport"/>
    <property type="evidence" value="ECO:0007669"/>
    <property type="project" value="UniProtKB-ARBA"/>
</dbReference>
<dbReference type="PROSITE" id="PS51257">
    <property type="entry name" value="PROKAR_LIPOPROTEIN"/>
    <property type="match status" value="1"/>
</dbReference>
<dbReference type="HOGENOM" id="CLU_069777_0_0_11"/>
<gene>
    <name evidence="6" type="primary">siuS3</name>
    <name evidence="6" type="ordered locus">CVAR_2817</name>
</gene>